<dbReference type="EMBL" id="KC853746">
    <property type="protein sequence ID" value="AGW43630.1"/>
    <property type="molecule type" value="Genomic_DNA"/>
</dbReference>
<reference evidence="2 3" key="1">
    <citation type="journal article" date="2013" name="BMC Genomics">
        <title>Genomic characterization of JG068, a novel virulent podovirus active against Burkholderia cenocepacia.</title>
        <authorList>
            <person name="Lynch K.H."/>
            <person name="Abdu A.H."/>
            <person name="Schobert M."/>
            <person name="Dennis J.J."/>
        </authorList>
    </citation>
    <scope>NUCLEOTIDE SEQUENCE [LARGE SCALE GENOMIC DNA]</scope>
</reference>
<evidence type="ECO:0000313" key="2">
    <source>
        <dbReference type="EMBL" id="AGW43630.1"/>
    </source>
</evidence>
<dbReference type="RefSeq" id="YP_008853887.1">
    <property type="nucleotide sequence ID" value="NC_022916.1"/>
</dbReference>
<dbReference type="OrthoDB" id="989at542835"/>
<dbReference type="Proteomes" id="UP000016892">
    <property type="component" value="Segment"/>
</dbReference>
<proteinExistence type="predicted"/>
<evidence type="ECO:0000256" key="1">
    <source>
        <dbReference type="SAM" id="Coils"/>
    </source>
</evidence>
<keyword evidence="3" id="KW-1185">Reference proteome</keyword>
<organism evidence="2 3">
    <name type="scientific">Burkholderia phage JG068</name>
    <dbReference type="NCBI Taxonomy" id="1401297"/>
    <lineage>
        <taxon>Viruses</taxon>
        <taxon>Duplodnaviria</taxon>
        <taxon>Heunggongvirae</taxon>
        <taxon>Uroviricota</taxon>
        <taxon>Caudoviricetes</taxon>
        <taxon>Autographivirales</taxon>
        <taxon>Autonotataviridae</taxon>
        <taxon>Mguuvirus</taxon>
        <taxon>Mguuvirus JG068</taxon>
    </lineage>
</organism>
<gene>
    <name evidence="2" type="ORF">JG068_048</name>
</gene>
<accession>U3PIR4</accession>
<dbReference type="GeneID" id="17699726"/>
<dbReference type="KEGG" id="vg:17699726"/>
<name>U3PIR4_9CAUD</name>
<feature type="coiled-coil region" evidence="1">
    <location>
        <begin position="35"/>
        <end position="90"/>
    </location>
</feature>
<keyword evidence="1" id="KW-0175">Coiled coil</keyword>
<protein>
    <submittedName>
        <fullName evidence="2">Rz</fullName>
    </submittedName>
</protein>
<sequence length="118" mass="12678">MLQSITERVLAAAVVLCIVISGSLGIALKVEHARYTVAATQLEQAKRDTEQARKERDAQIAALNKLKTQLDKLRSDEASAKGKLNEALNANADWSNARVPDSVFDSIFAEPASGSAAR</sequence>
<evidence type="ECO:0000313" key="3">
    <source>
        <dbReference type="Proteomes" id="UP000016892"/>
    </source>
</evidence>